<feature type="transmembrane region" description="Helical" evidence="1">
    <location>
        <begin position="54"/>
        <end position="79"/>
    </location>
</feature>
<comment type="caution">
    <text evidence="2">The sequence shown here is derived from an EMBL/GenBank/DDBJ whole genome shotgun (WGS) entry which is preliminary data.</text>
</comment>
<evidence type="ECO:0000313" key="2">
    <source>
        <dbReference type="EMBL" id="KAK7377209.1"/>
    </source>
</evidence>
<keyword evidence="1" id="KW-0812">Transmembrane</keyword>
<gene>
    <name evidence="2" type="ORF">VNO80_02630</name>
</gene>
<evidence type="ECO:0000313" key="3">
    <source>
        <dbReference type="Proteomes" id="UP001374584"/>
    </source>
</evidence>
<keyword evidence="3" id="KW-1185">Reference proteome</keyword>
<organism evidence="2 3">
    <name type="scientific">Phaseolus coccineus</name>
    <name type="common">Scarlet runner bean</name>
    <name type="synonym">Phaseolus multiflorus</name>
    <dbReference type="NCBI Taxonomy" id="3886"/>
    <lineage>
        <taxon>Eukaryota</taxon>
        <taxon>Viridiplantae</taxon>
        <taxon>Streptophyta</taxon>
        <taxon>Embryophyta</taxon>
        <taxon>Tracheophyta</taxon>
        <taxon>Spermatophyta</taxon>
        <taxon>Magnoliopsida</taxon>
        <taxon>eudicotyledons</taxon>
        <taxon>Gunneridae</taxon>
        <taxon>Pentapetalae</taxon>
        <taxon>rosids</taxon>
        <taxon>fabids</taxon>
        <taxon>Fabales</taxon>
        <taxon>Fabaceae</taxon>
        <taxon>Papilionoideae</taxon>
        <taxon>50 kb inversion clade</taxon>
        <taxon>NPAAA clade</taxon>
        <taxon>indigoferoid/millettioid clade</taxon>
        <taxon>Phaseoleae</taxon>
        <taxon>Phaseolus</taxon>
    </lineage>
</organism>
<sequence length="89" mass="10204">MVLLALLDAWLLDQFIPSLEETVAILHLRYCWINRISGLTSVFREQICTLSFPLVFFLHIVNLLIGATIGLFFCIAVLYEVEMFRLGKA</sequence>
<dbReference type="Proteomes" id="UP001374584">
    <property type="component" value="Unassembled WGS sequence"/>
</dbReference>
<accession>A0AAN9RMJ4</accession>
<keyword evidence="1" id="KW-0472">Membrane</keyword>
<dbReference type="AlphaFoldDB" id="A0AAN9RMJ4"/>
<protein>
    <submittedName>
        <fullName evidence="2">Uncharacterized protein</fullName>
    </submittedName>
</protein>
<evidence type="ECO:0000256" key="1">
    <source>
        <dbReference type="SAM" id="Phobius"/>
    </source>
</evidence>
<proteinExistence type="predicted"/>
<name>A0AAN9RMJ4_PHACN</name>
<keyword evidence="1" id="KW-1133">Transmembrane helix</keyword>
<reference evidence="2 3" key="1">
    <citation type="submission" date="2024-01" db="EMBL/GenBank/DDBJ databases">
        <title>The genomes of 5 underutilized Papilionoideae crops provide insights into root nodulation and disease resistanc.</title>
        <authorList>
            <person name="Jiang F."/>
        </authorList>
    </citation>
    <scope>NUCLEOTIDE SEQUENCE [LARGE SCALE GENOMIC DNA]</scope>
    <source>
        <strain evidence="2">JINMINGXINNONG_FW02</strain>
        <tissue evidence="2">Leaves</tissue>
    </source>
</reference>
<dbReference type="EMBL" id="JAYMYR010000002">
    <property type="protein sequence ID" value="KAK7377209.1"/>
    <property type="molecule type" value="Genomic_DNA"/>
</dbReference>